<feature type="repeat" description="Solcar" evidence="4">
    <location>
        <begin position="169"/>
        <end position="250"/>
    </location>
</feature>
<protein>
    <recommendedName>
        <fullName evidence="9">Mitochondrial carrier protein</fullName>
    </recommendedName>
</protein>
<dbReference type="AlphaFoldDB" id="A0A8J5XCU6"/>
<evidence type="ECO:0000256" key="1">
    <source>
        <dbReference type="ARBA" id="ARBA00004141"/>
    </source>
</evidence>
<evidence type="ECO:0000256" key="6">
    <source>
        <dbReference type="SAM" id="SignalP"/>
    </source>
</evidence>
<keyword evidence="3 4" id="KW-0472">Membrane</keyword>
<evidence type="ECO:0000256" key="5">
    <source>
        <dbReference type="RuleBase" id="RU000488"/>
    </source>
</evidence>
<proteinExistence type="inferred from homology"/>
<dbReference type="PANTHER" id="PTHR47567">
    <property type="entry name" value="MITOCHONDRIAL SUBSTRATE/SOLUTE CARRIER"/>
    <property type="match status" value="1"/>
</dbReference>
<evidence type="ECO:0000256" key="4">
    <source>
        <dbReference type="PROSITE-ProRule" id="PRU00282"/>
    </source>
</evidence>
<dbReference type="PROSITE" id="PS50920">
    <property type="entry name" value="SOLCAR"/>
    <property type="match status" value="1"/>
</dbReference>
<feature type="chain" id="PRO_5035277286" description="Mitochondrial carrier protein" evidence="6">
    <location>
        <begin position="22"/>
        <end position="361"/>
    </location>
</feature>
<dbReference type="PANTHER" id="PTHR47567:SF1">
    <property type="entry name" value="NAD-DEPENDENT EPIMERASE_DEHYDRATASE DOMAIN-CONTAINING PROTEIN"/>
    <property type="match status" value="1"/>
</dbReference>
<dbReference type="Pfam" id="PF00153">
    <property type="entry name" value="Mito_carr"/>
    <property type="match status" value="2"/>
</dbReference>
<reference evidence="7" key="1">
    <citation type="submission" date="2021-05" db="EMBL/GenBank/DDBJ databases">
        <title>The genome of the haptophyte Pavlova lutheri (Diacronema luteri, Pavlovales) - a model for lipid biosynthesis in eukaryotic algae.</title>
        <authorList>
            <person name="Hulatt C.J."/>
            <person name="Posewitz M.C."/>
        </authorList>
    </citation>
    <scope>NUCLEOTIDE SEQUENCE</scope>
    <source>
        <strain evidence="7">NIVA-4/92</strain>
    </source>
</reference>
<name>A0A8J5XCU6_DIALT</name>
<dbReference type="InterPro" id="IPR018108">
    <property type="entry name" value="MCP_transmembrane"/>
</dbReference>
<gene>
    <name evidence="7" type="ORF">KFE25_004551</name>
</gene>
<keyword evidence="6" id="KW-0732">Signal</keyword>
<dbReference type="SUPFAM" id="SSF103506">
    <property type="entry name" value="Mitochondrial carrier"/>
    <property type="match status" value="1"/>
</dbReference>
<feature type="signal peptide" evidence="6">
    <location>
        <begin position="1"/>
        <end position="21"/>
    </location>
</feature>
<comment type="subcellular location">
    <subcellularLocation>
        <location evidence="1">Membrane</location>
        <topology evidence="1">Multi-pass membrane protein</topology>
    </subcellularLocation>
</comment>
<evidence type="ECO:0000256" key="2">
    <source>
        <dbReference type="ARBA" id="ARBA00022692"/>
    </source>
</evidence>
<dbReference type="OrthoDB" id="409948at2759"/>
<dbReference type="EMBL" id="JAGTXO010000052">
    <property type="protein sequence ID" value="KAG8458410.1"/>
    <property type="molecule type" value="Genomic_DNA"/>
</dbReference>
<accession>A0A8J5XCU6</accession>
<evidence type="ECO:0000256" key="3">
    <source>
        <dbReference type="ARBA" id="ARBA00023136"/>
    </source>
</evidence>
<sequence length="361" mass="37561">MAALSRCLLLTCLIVGGLTTARPSACGPQRRRLGAPADRTLPPRRRAALAMVDPSSAELAAVAAASVDVPAILSKAGRAALGGGASGAAASAVQVLALMWMRTTINYQYRNGGSAAQALSTLWREGGVGRLYQGLPFALVQAPLTRFGDVAANTGVPILLDAFALSAGLPPFVRQVAPSIVGAAWRTVWMPIDTVKTSLQVEGKSALQTLRGRVEENGPGTLWEGSLAAAATSFAGSYPWWLTYHFLDSALPALDPAADGARLLSLVRLASIGFCAVAVSDTVSNSLRVIKTTKQTSAEPISYVEAVRRVVATDGLQGVFLRGLGSKLIANGLQGAMFSIAWKYFEGVLVGGAGTDRAEKK</sequence>
<dbReference type="InterPro" id="IPR023395">
    <property type="entry name" value="MCP_dom_sf"/>
</dbReference>
<evidence type="ECO:0000313" key="8">
    <source>
        <dbReference type="Proteomes" id="UP000751190"/>
    </source>
</evidence>
<keyword evidence="5" id="KW-0813">Transport</keyword>
<comment type="caution">
    <text evidence="7">The sequence shown here is derived from an EMBL/GenBank/DDBJ whole genome shotgun (WGS) entry which is preliminary data.</text>
</comment>
<dbReference type="GO" id="GO:0016020">
    <property type="term" value="C:membrane"/>
    <property type="evidence" value="ECO:0007669"/>
    <property type="project" value="UniProtKB-SubCell"/>
</dbReference>
<evidence type="ECO:0008006" key="9">
    <source>
        <dbReference type="Google" id="ProtNLM"/>
    </source>
</evidence>
<evidence type="ECO:0000313" key="7">
    <source>
        <dbReference type="EMBL" id="KAG8458410.1"/>
    </source>
</evidence>
<keyword evidence="2 4" id="KW-0812">Transmembrane</keyword>
<comment type="similarity">
    <text evidence="5">Belongs to the mitochondrial carrier (TC 2.A.29) family.</text>
</comment>
<dbReference type="Proteomes" id="UP000751190">
    <property type="component" value="Unassembled WGS sequence"/>
</dbReference>
<dbReference type="Gene3D" id="1.50.40.10">
    <property type="entry name" value="Mitochondrial carrier domain"/>
    <property type="match status" value="1"/>
</dbReference>
<organism evidence="7 8">
    <name type="scientific">Diacronema lutheri</name>
    <name type="common">Unicellular marine alga</name>
    <name type="synonym">Monochrysis lutheri</name>
    <dbReference type="NCBI Taxonomy" id="2081491"/>
    <lineage>
        <taxon>Eukaryota</taxon>
        <taxon>Haptista</taxon>
        <taxon>Haptophyta</taxon>
        <taxon>Pavlovophyceae</taxon>
        <taxon>Pavlovales</taxon>
        <taxon>Pavlovaceae</taxon>
        <taxon>Diacronema</taxon>
    </lineage>
</organism>
<keyword evidence="8" id="KW-1185">Reference proteome</keyword>
<dbReference type="OMA" id="RTSMNYQ"/>